<dbReference type="GO" id="GO:0008146">
    <property type="term" value="F:sulfotransferase activity"/>
    <property type="evidence" value="ECO:0007669"/>
    <property type="project" value="InterPro"/>
</dbReference>
<keyword evidence="2" id="KW-0808">Transferase</keyword>
<comment type="caution">
    <text evidence="5">The sequence shown here is derived from an EMBL/GenBank/DDBJ whole genome shotgun (WGS) entry which is preliminary data.</text>
</comment>
<dbReference type="OMA" id="CEPRETY"/>
<dbReference type="AlphaFoldDB" id="A0A9J6GTE9"/>
<dbReference type="InterPro" id="IPR027417">
    <property type="entry name" value="P-loop_NTPase"/>
</dbReference>
<comment type="similarity">
    <text evidence="1">Belongs to the sulfotransferase 1 family.</text>
</comment>
<dbReference type="SUPFAM" id="SSF52540">
    <property type="entry name" value="P-loop containing nucleoside triphosphate hydrolases"/>
    <property type="match status" value="1"/>
</dbReference>
<evidence type="ECO:0000256" key="3">
    <source>
        <dbReference type="SAM" id="MobiDB-lite"/>
    </source>
</evidence>
<protein>
    <recommendedName>
        <fullName evidence="4">Sulfotransferase domain-containing protein</fullName>
    </recommendedName>
</protein>
<feature type="domain" description="Sulfotransferase" evidence="4">
    <location>
        <begin position="91"/>
        <end position="350"/>
    </location>
</feature>
<evidence type="ECO:0000259" key="4">
    <source>
        <dbReference type="Pfam" id="PF00685"/>
    </source>
</evidence>
<dbReference type="Pfam" id="PF00685">
    <property type="entry name" value="Sulfotransfer_1"/>
    <property type="match status" value="1"/>
</dbReference>
<evidence type="ECO:0000313" key="6">
    <source>
        <dbReference type="Proteomes" id="UP000821853"/>
    </source>
</evidence>
<dbReference type="EMBL" id="JABSTR010000008">
    <property type="protein sequence ID" value="KAH9377992.1"/>
    <property type="molecule type" value="Genomic_DNA"/>
</dbReference>
<name>A0A9J6GTE9_HAELO</name>
<dbReference type="PANTHER" id="PTHR11783">
    <property type="entry name" value="SULFOTRANSFERASE SULT"/>
    <property type="match status" value="1"/>
</dbReference>
<organism evidence="5 6">
    <name type="scientific">Haemaphysalis longicornis</name>
    <name type="common">Bush tick</name>
    <dbReference type="NCBI Taxonomy" id="44386"/>
    <lineage>
        <taxon>Eukaryota</taxon>
        <taxon>Metazoa</taxon>
        <taxon>Ecdysozoa</taxon>
        <taxon>Arthropoda</taxon>
        <taxon>Chelicerata</taxon>
        <taxon>Arachnida</taxon>
        <taxon>Acari</taxon>
        <taxon>Parasitiformes</taxon>
        <taxon>Ixodida</taxon>
        <taxon>Ixodoidea</taxon>
        <taxon>Ixodidae</taxon>
        <taxon>Haemaphysalinae</taxon>
        <taxon>Haemaphysalis</taxon>
    </lineage>
</organism>
<gene>
    <name evidence="5" type="ORF">HPB48_021812</name>
</gene>
<dbReference type="Gene3D" id="3.40.50.300">
    <property type="entry name" value="P-loop containing nucleotide triphosphate hydrolases"/>
    <property type="match status" value="1"/>
</dbReference>
<evidence type="ECO:0000313" key="5">
    <source>
        <dbReference type="EMBL" id="KAH9377992.1"/>
    </source>
</evidence>
<dbReference type="InterPro" id="IPR000863">
    <property type="entry name" value="Sulfotransferase_dom"/>
</dbReference>
<evidence type="ECO:0000256" key="2">
    <source>
        <dbReference type="ARBA" id="ARBA00022679"/>
    </source>
</evidence>
<evidence type="ECO:0000256" key="1">
    <source>
        <dbReference type="ARBA" id="ARBA00005771"/>
    </source>
</evidence>
<accession>A0A9J6GTE9</accession>
<dbReference type="Proteomes" id="UP000821853">
    <property type="component" value="Unassembled WGS sequence"/>
</dbReference>
<reference evidence="5 6" key="1">
    <citation type="journal article" date="2020" name="Cell">
        <title>Large-Scale Comparative Analyses of Tick Genomes Elucidate Their Genetic Diversity and Vector Capacities.</title>
        <authorList>
            <consortium name="Tick Genome and Microbiome Consortium (TIGMIC)"/>
            <person name="Jia N."/>
            <person name="Wang J."/>
            <person name="Shi W."/>
            <person name="Du L."/>
            <person name="Sun Y."/>
            <person name="Zhan W."/>
            <person name="Jiang J.F."/>
            <person name="Wang Q."/>
            <person name="Zhang B."/>
            <person name="Ji P."/>
            <person name="Bell-Sakyi L."/>
            <person name="Cui X.M."/>
            <person name="Yuan T.T."/>
            <person name="Jiang B.G."/>
            <person name="Yang W.F."/>
            <person name="Lam T.T."/>
            <person name="Chang Q.C."/>
            <person name="Ding S.J."/>
            <person name="Wang X.J."/>
            <person name="Zhu J.G."/>
            <person name="Ruan X.D."/>
            <person name="Zhao L."/>
            <person name="Wei J.T."/>
            <person name="Ye R.Z."/>
            <person name="Que T.C."/>
            <person name="Du C.H."/>
            <person name="Zhou Y.H."/>
            <person name="Cheng J.X."/>
            <person name="Dai P.F."/>
            <person name="Guo W.B."/>
            <person name="Han X.H."/>
            <person name="Huang E.J."/>
            <person name="Li L.F."/>
            <person name="Wei W."/>
            <person name="Gao Y.C."/>
            <person name="Liu J.Z."/>
            <person name="Shao H.Z."/>
            <person name="Wang X."/>
            <person name="Wang C.C."/>
            <person name="Yang T.C."/>
            <person name="Huo Q.B."/>
            <person name="Li W."/>
            <person name="Chen H.Y."/>
            <person name="Chen S.E."/>
            <person name="Zhou L.G."/>
            <person name="Ni X.B."/>
            <person name="Tian J.H."/>
            <person name="Sheng Y."/>
            <person name="Liu T."/>
            <person name="Pan Y.S."/>
            <person name="Xia L.Y."/>
            <person name="Li J."/>
            <person name="Zhao F."/>
            <person name="Cao W.C."/>
        </authorList>
    </citation>
    <scope>NUCLEOTIDE SEQUENCE [LARGE SCALE GENOMIC DNA]</scope>
    <source>
        <strain evidence="5">HaeL-2018</strain>
    </source>
</reference>
<sequence length="363" mass="41834">MFHSCKPCRAHQNNSRDRSRPRSSVGRALAEGVTKFCHNFRDDKNHFFLQVCEPRETYQDVYRDVDGLYCGVFFTEKNIRSAMSYSPRVGDVLIVSYPKCGTTWIQHIVCNIFHDGAPPGTFLDIMRLTPFLEVVGAEGVPATSQPGTIKTHLPFNKHRYSVKAKYIYITRNPYDCCVSYYYHTKLFPAYCFKEGTFEQFFQMFVEGKVDFGDYFEHVLSWYNYRNENNVLFVTYEQLKKDTPGMVLKIADFLGKEQYGDKLRQRPEILAKILNATSIESMRKLNPSVAKQLASTFPDPEHVVRGASRSLAKKTTQGDFVRKGIVGDWRDHFSLEKVARMKERIALKTAGTDVMELWKDVGLP</sequence>
<dbReference type="OrthoDB" id="6422640at2759"/>
<proteinExistence type="inferred from homology"/>
<feature type="region of interest" description="Disordered" evidence="3">
    <location>
        <begin position="1"/>
        <end position="24"/>
    </location>
</feature>
<dbReference type="VEuPathDB" id="VectorBase:HLOH_042645"/>
<keyword evidence="6" id="KW-1185">Reference proteome</keyword>